<evidence type="ECO:0000256" key="2">
    <source>
        <dbReference type="ARBA" id="ARBA00022571"/>
    </source>
</evidence>
<comment type="catalytic activity">
    <reaction evidence="6">
        <text>N-acetyl-L-glutamate 5-semialdehyde + phosphate + NADP(+) = N-acetyl-L-glutamyl 5-phosphate + NADPH + H(+)</text>
        <dbReference type="Rhea" id="RHEA:21588"/>
        <dbReference type="ChEBI" id="CHEBI:15378"/>
        <dbReference type="ChEBI" id="CHEBI:29123"/>
        <dbReference type="ChEBI" id="CHEBI:43474"/>
        <dbReference type="ChEBI" id="CHEBI:57783"/>
        <dbReference type="ChEBI" id="CHEBI:57936"/>
        <dbReference type="ChEBI" id="CHEBI:58349"/>
        <dbReference type="EC" id="1.2.1.38"/>
    </reaction>
</comment>
<comment type="function">
    <text evidence="6">Catalyzes the NADPH-dependent reduction of N-acetyl-5-glutamyl phosphate to yield N-acetyl-L-glutamate 5-semialdehyde.</text>
</comment>
<gene>
    <name evidence="6 9" type="primary">argC</name>
    <name evidence="9" type="ORF">NUH88_00450</name>
</gene>
<evidence type="ECO:0000256" key="7">
    <source>
        <dbReference type="PROSITE-ProRule" id="PRU10010"/>
    </source>
</evidence>
<dbReference type="EC" id="1.2.1.38" evidence="6"/>
<evidence type="ECO:0000259" key="8">
    <source>
        <dbReference type="SMART" id="SM00859"/>
    </source>
</evidence>
<keyword evidence="3 6" id="KW-0028">Amino-acid biosynthesis</keyword>
<dbReference type="RefSeq" id="WP_257769253.1">
    <property type="nucleotide sequence ID" value="NZ_CP102480.1"/>
</dbReference>
<dbReference type="EMBL" id="CP102480">
    <property type="protein sequence ID" value="UUX50178.1"/>
    <property type="molecule type" value="Genomic_DNA"/>
</dbReference>
<dbReference type="InterPro" id="IPR023013">
    <property type="entry name" value="AGPR_AS"/>
</dbReference>
<dbReference type="GO" id="GO:0005737">
    <property type="term" value="C:cytoplasm"/>
    <property type="evidence" value="ECO:0007669"/>
    <property type="project" value="UniProtKB-SubCell"/>
</dbReference>
<comment type="similarity">
    <text evidence="6">Belongs to the NAGSA dehydrogenase family. Type 2 subfamily.</text>
</comment>
<proteinExistence type="inferred from homology"/>
<reference evidence="9" key="1">
    <citation type="submission" date="2022-08" db="EMBL/GenBank/DDBJ databases">
        <title>Nisaea acidiphila sp. nov., isolated from a marine algal debris and emended description of the genus Nisaea Urios et al. 2008.</title>
        <authorList>
            <person name="Kwon K."/>
        </authorList>
    </citation>
    <scope>NUCLEOTIDE SEQUENCE</scope>
    <source>
        <strain evidence="9">MEBiC11861</strain>
    </source>
</reference>
<organism evidence="9 10">
    <name type="scientific">Nisaea acidiphila</name>
    <dbReference type="NCBI Taxonomy" id="1862145"/>
    <lineage>
        <taxon>Bacteria</taxon>
        <taxon>Pseudomonadati</taxon>
        <taxon>Pseudomonadota</taxon>
        <taxon>Alphaproteobacteria</taxon>
        <taxon>Rhodospirillales</taxon>
        <taxon>Thalassobaculaceae</taxon>
        <taxon>Nisaea</taxon>
    </lineage>
</organism>
<dbReference type="GO" id="GO:0003942">
    <property type="term" value="F:N-acetyl-gamma-glutamyl-phosphate reductase activity"/>
    <property type="evidence" value="ECO:0007669"/>
    <property type="project" value="UniProtKB-UniRule"/>
</dbReference>
<dbReference type="GO" id="GO:0051287">
    <property type="term" value="F:NAD binding"/>
    <property type="evidence" value="ECO:0007669"/>
    <property type="project" value="InterPro"/>
</dbReference>
<sequence>MAVRIFIDGEAGTTGLQIRERLMGRDDVSLISLGAEERKDTDARRRALNEADLSILCLPDAAAVEAISMIENPETKVIDASTAHRVADGWVYGFPEMTEGHENAVRHARFVGNPGCYPTGAIGLIRPLVENALLPATYPVTVNAISGYSGGGKNLIQSMEDSSADDHISSAVFAYGLQLQHKHLPEMQQYSMLEHVPIFQPSVGRYYKGMAVYVPLHLWALPGGVGAARIHQCLSDHYSGHLFAEVAPLEQSSALLRLDPEEMNDTNTIRFHVFANEKSGQCVLAATLDNLGKGASGAAVQNMNLMLGLEEGLGLNFERAA</sequence>
<dbReference type="InterPro" id="IPR058924">
    <property type="entry name" value="AGPR_dimerisation_dom"/>
</dbReference>
<evidence type="ECO:0000313" key="10">
    <source>
        <dbReference type="Proteomes" id="UP001060336"/>
    </source>
</evidence>
<accession>A0A9J7ATK3</accession>
<dbReference type="NCBIfam" id="TIGR01851">
    <property type="entry name" value="argC_other"/>
    <property type="match status" value="1"/>
</dbReference>
<dbReference type="SUPFAM" id="SSF51735">
    <property type="entry name" value="NAD(P)-binding Rossmann-fold domains"/>
    <property type="match status" value="1"/>
</dbReference>
<dbReference type="Gene3D" id="3.30.360.10">
    <property type="entry name" value="Dihydrodipicolinate Reductase, domain 2"/>
    <property type="match status" value="1"/>
</dbReference>
<dbReference type="SUPFAM" id="SSF55347">
    <property type="entry name" value="Glyceraldehyde-3-phosphate dehydrogenase-like, C-terminal domain"/>
    <property type="match status" value="1"/>
</dbReference>
<dbReference type="HAMAP" id="MF_01110">
    <property type="entry name" value="ArgC_type2"/>
    <property type="match status" value="1"/>
</dbReference>
<comment type="subcellular location">
    <subcellularLocation>
        <location evidence="6">Cytoplasm</location>
    </subcellularLocation>
</comment>
<dbReference type="CDD" id="cd23935">
    <property type="entry name" value="AGPR_2_C"/>
    <property type="match status" value="1"/>
</dbReference>
<dbReference type="SMART" id="SM00859">
    <property type="entry name" value="Semialdhyde_dh"/>
    <property type="match status" value="1"/>
</dbReference>
<dbReference type="Pfam" id="PF01118">
    <property type="entry name" value="Semialdhyde_dh"/>
    <property type="match status" value="1"/>
</dbReference>
<dbReference type="InterPro" id="IPR000534">
    <property type="entry name" value="Semialdehyde_DH_NAD-bd"/>
</dbReference>
<dbReference type="PANTHER" id="PTHR32338">
    <property type="entry name" value="N-ACETYL-GAMMA-GLUTAMYL-PHOSPHATE REDUCTASE, CHLOROPLASTIC-RELATED-RELATED"/>
    <property type="match status" value="1"/>
</dbReference>
<dbReference type="InterPro" id="IPR010136">
    <property type="entry name" value="AGPR_type-2"/>
</dbReference>
<dbReference type="PROSITE" id="PS01224">
    <property type="entry name" value="ARGC"/>
    <property type="match status" value="1"/>
</dbReference>
<keyword evidence="2 6" id="KW-0055">Arginine biosynthesis</keyword>
<evidence type="ECO:0000313" key="9">
    <source>
        <dbReference type="EMBL" id="UUX50178.1"/>
    </source>
</evidence>
<dbReference type="Proteomes" id="UP001060336">
    <property type="component" value="Chromosome"/>
</dbReference>
<dbReference type="AlphaFoldDB" id="A0A9J7ATK3"/>
<dbReference type="PANTHER" id="PTHR32338:SF10">
    <property type="entry name" value="N-ACETYL-GAMMA-GLUTAMYL-PHOSPHATE REDUCTASE, CHLOROPLASTIC-RELATED"/>
    <property type="match status" value="1"/>
</dbReference>
<evidence type="ECO:0000256" key="4">
    <source>
        <dbReference type="ARBA" id="ARBA00022857"/>
    </source>
</evidence>
<feature type="domain" description="Semialdehyde dehydrogenase NAD-binding" evidence="8">
    <location>
        <begin position="4"/>
        <end position="104"/>
    </location>
</feature>
<feature type="active site" evidence="6 7">
    <location>
        <position position="116"/>
    </location>
</feature>
<evidence type="ECO:0000256" key="1">
    <source>
        <dbReference type="ARBA" id="ARBA00022490"/>
    </source>
</evidence>
<protein>
    <recommendedName>
        <fullName evidence="6">N-acetyl-gamma-glutamyl-phosphate reductase</fullName>
        <shortName evidence="6">AGPR</shortName>
        <ecNumber evidence="6">1.2.1.38</ecNumber>
    </recommendedName>
    <alternativeName>
        <fullName evidence="6">N-acetyl-glutamate semialdehyde dehydrogenase</fullName>
        <shortName evidence="6">NAGSA dehydrogenase</shortName>
    </alternativeName>
</protein>
<keyword evidence="4 6" id="KW-0521">NADP</keyword>
<evidence type="ECO:0000256" key="3">
    <source>
        <dbReference type="ARBA" id="ARBA00022605"/>
    </source>
</evidence>
<dbReference type="KEGG" id="naci:NUH88_00450"/>
<keyword evidence="1 6" id="KW-0963">Cytoplasm</keyword>
<evidence type="ECO:0000256" key="6">
    <source>
        <dbReference type="HAMAP-Rule" id="MF_01110"/>
    </source>
</evidence>
<keyword evidence="10" id="KW-1185">Reference proteome</keyword>
<dbReference type="InterPro" id="IPR036291">
    <property type="entry name" value="NAD(P)-bd_dom_sf"/>
</dbReference>
<keyword evidence="5 6" id="KW-0560">Oxidoreductase</keyword>
<comment type="pathway">
    <text evidence="6">Amino-acid biosynthesis; L-arginine biosynthesis; N(2)-acetyl-L-ornithine from L-glutamate: step 3/4.</text>
</comment>
<evidence type="ECO:0000256" key="5">
    <source>
        <dbReference type="ARBA" id="ARBA00023002"/>
    </source>
</evidence>
<dbReference type="GO" id="GO:0006526">
    <property type="term" value="P:L-arginine biosynthetic process"/>
    <property type="evidence" value="ECO:0007669"/>
    <property type="project" value="UniProtKB-UniRule"/>
</dbReference>
<dbReference type="InterPro" id="IPR050085">
    <property type="entry name" value="AGPR"/>
</dbReference>
<name>A0A9J7ATK3_9PROT</name>
<dbReference type="Gene3D" id="3.40.50.720">
    <property type="entry name" value="NAD(P)-binding Rossmann-like Domain"/>
    <property type="match status" value="1"/>
</dbReference>
<dbReference type="Pfam" id="PF22698">
    <property type="entry name" value="Semialdhyde_dhC_1"/>
    <property type="match status" value="1"/>
</dbReference>
<dbReference type="CDD" id="cd17896">
    <property type="entry name" value="AGPR_2_N"/>
    <property type="match status" value="1"/>
</dbReference>